<dbReference type="EMBL" id="FNGP01000002">
    <property type="protein sequence ID" value="SDL35836.1"/>
    <property type="molecule type" value="Genomic_DNA"/>
</dbReference>
<dbReference type="Pfam" id="PF01408">
    <property type="entry name" value="GFO_IDH_MocA"/>
    <property type="match status" value="1"/>
</dbReference>
<dbReference type="Proteomes" id="UP000199475">
    <property type="component" value="Unassembled WGS sequence"/>
</dbReference>
<evidence type="ECO:0000313" key="4">
    <source>
        <dbReference type="Proteomes" id="UP000199475"/>
    </source>
</evidence>
<reference evidence="3 4" key="1">
    <citation type="submission" date="2016-10" db="EMBL/GenBank/DDBJ databases">
        <authorList>
            <person name="de Groot N.N."/>
        </authorList>
    </citation>
    <scope>NUCLEOTIDE SEQUENCE [LARGE SCALE GENOMIC DNA]</scope>
    <source>
        <strain evidence="3 4">CGMCC 1.9159</strain>
    </source>
</reference>
<dbReference type="InterPro" id="IPR055170">
    <property type="entry name" value="GFO_IDH_MocA-like_dom"/>
</dbReference>
<gene>
    <name evidence="3" type="ORF">SAMN04488242_1200</name>
</gene>
<dbReference type="Pfam" id="PF22725">
    <property type="entry name" value="GFO_IDH_MocA_C3"/>
    <property type="match status" value="1"/>
</dbReference>
<dbReference type="RefSeq" id="WP_093249921.1">
    <property type="nucleotide sequence ID" value="NZ_FNGP01000002.1"/>
</dbReference>
<dbReference type="STRING" id="686624.SAMN04488242_1200"/>
<protein>
    <submittedName>
        <fullName evidence="3">Predicted dehydrogenase</fullName>
    </submittedName>
</protein>
<dbReference type="InterPro" id="IPR000683">
    <property type="entry name" value="Gfo/Idh/MocA-like_OxRdtase_N"/>
</dbReference>
<dbReference type="InterPro" id="IPR051450">
    <property type="entry name" value="Gfo/Idh/MocA_Oxidoreductases"/>
</dbReference>
<organism evidence="3 4">
    <name type="scientific">Tessaracoccus oleiagri</name>
    <dbReference type="NCBI Taxonomy" id="686624"/>
    <lineage>
        <taxon>Bacteria</taxon>
        <taxon>Bacillati</taxon>
        <taxon>Actinomycetota</taxon>
        <taxon>Actinomycetes</taxon>
        <taxon>Propionibacteriales</taxon>
        <taxon>Propionibacteriaceae</taxon>
        <taxon>Tessaracoccus</taxon>
    </lineage>
</organism>
<dbReference type="GO" id="GO:0000166">
    <property type="term" value="F:nucleotide binding"/>
    <property type="evidence" value="ECO:0007669"/>
    <property type="project" value="InterPro"/>
</dbReference>
<dbReference type="PANTHER" id="PTHR43377">
    <property type="entry name" value="BILIVERDIN REDUCTASE A"/>
    <property type="match status" value="1"/>
</dbReference>
<dbReference type="SUPFAM" id="SSF55347">
    <property type="entry name" value="Glyceraldehyde-3-phosphate dehydrogenase-like, C-terminal domain"/>
    <property type="match status" value="1"/>
</dbReference>
<dbReference type="InterPro" id="IPR036291">
    <property type="entry name" value="NAD(P)-bd_dom_sf"/>
</dbReference>
<proteinExistence type="predicted"/>
<dbReference type="Gene3D" id="3.30.360.10">
    <property type="entry name" value="Dihydrodipicolinate Reductase, domain 2"/>
    <property type="match status" value="1"/>
</dbReference>
<dbReference type="OrthoDB" id="3512812at2"/>
<dbReference type="SUPFAM" id="SSF51735">
    <property type="entry name" value="NAD(P)-binding Rossmann-fold domains"/>
    <property type="match status" value="1"/>
</dbReference>
<feature type="domain" description="GFO/IDH/MocA-like oxidoreductase" evidence="2">
    <location>
        <begin position="144"/>
        <end position="237"/>
    </location>
</feature>
<sequence length="296" mass="31837">MKIAIAGLANSHPFTDAQHLRELREDVSFLVADPDPERVERFLAEQPGSLALATVQEILEHSPSAAIVTVPPPSVGDIVEAFLDAGVPTYVCKPAAVTSEQLRRLEGLVQGREHLFFTTSILRYASAVAALPDDVGFAHVVAEHHIDYWREPASRWQDDPQVGGGLVPMMGVHAFELLELLLGPTMRVTSCITTRIRDDGVLASPDVANGTAANDYGLLASFEVDGLAEGQRYAMELSTDESTERVQLGEGDDPYGSITVARAVAAMAEGAPSPLPWERTKAVLRAVVEARAYAEA</sequence>
<evidence type="ECO:0000259" key="2">
    <source>
        <dbReference type="Pfam" id="PF22725"/>
    </source>
</evidence>
<accession>A0A1G9JF48</accession>
<feature type="domain" description="Gfo/Idh/MocA-like oxidoreductase N-terminal" evidence="1">
    <location>
        <begin position="2"/>
        <end position="113"/>
    </location>
</feature>
<name>A0A1G9JF48_9ACTN</name>
<evidence type="ECO:0000313" key="3">
    <source>
        <dbReference type="EMBL" id="SDL35836.1"/>
    </source>
</evidence>
<dbReference type="AlphaFoldDB" id="A0A1G9JF48"/>
<keyword evidence="4" id="KW-1185">Reference proteome</keyword>
<evidence type="ECO:0000259" key="1">
    <source>
        <dbReference type="Pfam" id="PF01408"/>
    </source>
</evidence>
<dbReference type="PANTHER" id="PTHR43377:SF1">
    <property type="entry name" value="BILIVERDIN REDUCTASE A"/>
    <property type="match status" value="1"/>
</dbReference>
<dbReference type="Gene3D" id="3.40.50.720">
    <property type="entry name" value="NAD(P)-binding Rossmann-like Domain"/>
    <property type="match status" value="1"/>
</dbReference>